<evidence type="ECO:0008006" key="4">
    <source>
        <dbReference type="Google" id="ProtNLM"/>
    </source>
</evidence>
<reference evidence="2 3" key="1">
    <citation type="submission" date="2019-03" db="EMBL/GenBank/DDBJ databases">
        <title>Thermus tengchongensis species for the arsenic transformation mechanism.</title>
        <authorList>
            <person name="Yuan G.C."/>
        </authorList>
    </citation>
    <scope>NUCLEOTIDE SEQUENCE [LARGE SCALE GENOMIC DNA]</scope>
    <source>
        <strain evidence="2 3">15W</strain>
    </source>
</reference>
<feature type="chain" id="PRO_5021277294" description="Lipoprotein" evidence="1">
    <location>
        <begin position="23"/>
        <end position="173"/>
    </location>
</feature>
<dbReference type="PROSITE" id="PS51257">
    <property type="entry name" value="PROKAR_LIPOPROTEIN"/>
    <property type="match status" value="1"/>
</dbReference>
<name>A0A4Y9FE24_9DEIN</name>
<sequence>MKRLLLSALGLSLLLAACSVRVTVPLPNQQVTVAMVGDTLGQVIYPAQAMEFPGVPVKSVEVSGTLEANQPLTLTLNLYARLTDPASDPSCTALSDFTTTYAYACPVGPDDERVGSATFALSQSTSLTLKGQNLTYGVQAGKLWLGVQLNQALPAPQVEFTFKDLKATVVAGL</sequence>
<proteinExistence type="predicted"/>
<comment type="caution">
    <text evidence="2">The sequence shown here is derived from an EMBL/GenBank/DDBJ whole genome shotgun (WGS) entry which is preliminary data.</text>
</comment>
<feature type="signal peptide" evidence="1">
    <location>
        <begin position="1"/>
        <end position="22"/>
    </location>
</feature>
<evidence type="ECO:0000313" key="3">
    <source>
        <dbReference type="Proteomes" id="UP000297668"/>
    </source>
</evidence>
<evidence type="ECO:0000256" key="1">
    <source>
        <dbReference type="SAM" id="SignalP"/>
    </source>
</evidence>
<accession>A0A4Y9FE24</accession>
<dbReference type="EMBL" id="SJZF01000004">
    <property type="protein sequence ID" value="TFU27112.1"/>
    <property type="molecule type" value="Genomic_DNA"/>
</dbReference>
<dbReference type="Proteomes" id="UP000297668">
    <property type="component" value="Unassembled WGS sequence"/>
</dbReference>
<gene>
    <name evidence="2" type="ORF">E0687_03440</name>
</gene>
<dbReference type="AlphaFoldDB" id="A0A4Y9FE24"/>
<protein>
    <recommendedName>
        <fullName evidence="4">Lipoprotein</fullName>
    </recommendedName>
</protein>
<keyword evidence="1" id="KW-0732">Signal</keyword>
<evidence type="ECO:0000313" key="2">
    <source>
        <dbReference type="EMBL" id="TFU27112.1"/>
    </source>
</evidence>
<organism evidence="2 3">
    <name type="scientific">Thermus tengchongensis</name>
    <dbReference type="NCBI Taxonomy" id="1214928"/>
    <lineage>
        <taxon>Bacteria</taxon>
        <taxon>Thermotogati</taxon>
        <taxon>Deinococcota</taxon>
        <taxon>Deinococci</taxon>
        <taxon>Thermales</taxon>
        <taxon>Thermaceae</taxon>
        <taxon>Thermus</taxon>
    </lineage>
</organism>